<feature type="domain" description="NADH:ubiquinone oxidoreductase chain 4 N-terminal" evidence="18">
    <location>
        <begin position="1"/>
        <end position="104"/>
    </location>
</feature>
<dbReference type="PANTHER" id="PTHR43507">
    <property type="entry name" value="NADH-UBIQUINONE OXIDOREDUCTASE CHAIN 4"/>
    <property type="match status" value="1"/>
</dbReference>
<feature type="transmembrane region" description="Helical" evidence="16">
    <location>
        <begin position="219"/>
        <end position="240"/>
    </location>
</feature>
<dbReference type="InterPro" id="IPR001750">
    <property type="entry name" value="ND/Mrp_TM"/>
</dbReference>
<dbReference type="PRINTS" id="PR01437">
    <property type="entry name" value="NUOXDRDTASE4"/>
</dbReference>
<evidence type="ECO:0000256" key="9">
    <source>
        <dbReference type="ARBA" id="ARBA00022982"/>
    </source>
</evidence>
<geneLocation type="mitochondrion" evidence="19"/>
<dbReference type="GO" id="GO:0031966">
    <property type="term" value="C:mitochondrial membrane"/>
    <property type="evidence" value="ECO:0007669"/>
    <property type="project" value="UniProtKB-SubCell"/>
</dbReference>
<dbReference type="RefSeq" id="YP_003934270.1">
    <property type="nucleotide sequence ID" value="NC_014580.1"/>
</dbReference>
<evidence type="ECO:0000259" key="17">
    <source>
        <dbReference type="Pfam" id="PF00361"/>
    </source>
</evidence>
<evidence type="ECO:0000256" key="15">
    <source>
        <dbReference type="ARBA" id="ARBA00049551"/>
    </source>
</evidence>
<dbReference type="AlphaFoldDB" id="E2FLR5"/>
<evidence type="ECO:0000256" key="8">
    <source>
        <dbReference type="ARBA" id="ARBA00022967"/>
    </source>
</evidence>
<feature type="transmembrane region" description="Helical" evidence="16">
    <location>
        <begin position="343"/>
        <end position="363"/>
    </location>
</feature>
<dbReference type="Pfam" id="PF00361">
    <property type="entry name" value="Proton_antipo_M"/>
    <property type="match status" value="1"/>
</dbReference>
<accession>E2FLR5</accession>
<feature type="transmembrane region" description="Helical" evidence="16">
    <location>
        <begin position="280"/>
        <end position="299"/>
    </location>
</feature>
<dbReference type="GO" id="GO:0015990">
    <property type="term" value="P:electron transport coupled proton transport"/>
    <property type="evidence" value="ECO:0007669"/>
    <property type="project" value="TreeGrafter"/>
</dbReference>
<name>E2FLR5_9CAEN</name>
<evidence type="ECO:0000256" key="5">
    <source>
        <dbReference type="ARBA" id="ARBA00022448"/>
    </source>
</evidence>
<comment type="catalytic activity">
    <reaction evidence="15 16">
        <text>a ubiquinone + NADH + 5 H(+)(in) = a ubiquinol + NAD(+) + 4 H(+)(out)</text>
        <dbReference type="Rhea" id="RHEA:29091"/>
        <dbReference type="Rhea" id="RHEA-COMP:9565"/>
        <dbReference type="Rhea" id="RHEA-COMP:9566"/>
        <dbReference type="ChEBI" id="CHEBI:15378"/>
        <dbReference type="ChEBI" id="CHEBI:16389"/>
        <dbReference type="ChEBI" id="CHEBI:17976"/>
        <dbReference type="ChEBI" id="CHEBI:57540"/>
        <dbReference type="ChEBI" id="CHEBI:57945"/>
        <dbReference type="EC" id="7.1.1.2"/>
    </reaction>
</comment>
<evidence type="ECO:0000256" key="6">
    <source>
        <dbReference type="ARBA" id="ARBA00022660"/>
    </source>
</evidence>
<feature type="transmembrane region" description="Helical" evidence="16">
    <location>
        <begin position="114"/>
        <end position="134"/>
    </location>
</feature>
<gene>
    <name evidence="19" type="primary">ND4</name>
</gene>
<reference evidence="19" key="1">
    <citation type="journal article" date="2010" name="BMC Genomics">
        <title>Sessile snails, dynamic genomes: gene rearrangements within the mitochondrial genome of a family of caenogastropod molluscs.</title>
        <authorList>
            <person name="Rawlings T.A."/>
            <person name="MacInnis M.J."/>
            <person name="Bieler R."/>
            <person name="Boore J.L."/>
            <person name="Collins T.M."/>
        </authorList>
    </citation>
    <scope>NUCLEOTIDE SEQUENCE</scope>
    <source>
        <tissue evidence="19">Foot</tissue>
    </source>
</reference>
<protein>
    <recommendedName>
        <fullName evidence="4 16">NADH-ubiquinone oxidoreductase chain 4</fullName>
        <ecNumber evidence="3 16">7.1.1.2</ecNumber>
    </recommendedName>
</protein>
<organism evidence="19">
    <name type="scientific">Dendropoma gregarium</name>
    <dbReference type="NCBI Taxonomy" id="169306"/>
    <lineage>
        <taxon>Eukaryota</taxon>
        <taxon>Metazoa</taxon>
        <taxon>Spiralia</taxon>
        <taxon>Lophotrochozoa</taxon>
        <taxon>Mollusca</taxon>
        <taxon>Gastropoda</taxon>
        <taxon>Caenogastropoda</taxon>
        <taxon>Littorinimorpha</taxon>
        <taxon>Vermetoidea</taxon>
        <taxon>Vermetidae</taxon>
        <taxon>Dendropoma</taxon>
    </lineage>
</organism>
<feature type="transmembrane region" description="Helical" evidence="16">
    <location>
        <begin position="90"/>
        <end position="108"/>
    </location>
</feature>
<dbReference type="GO" id="GO:0003954">
    <property type="term" value="F:NADH dehydrogenase activity"/>
    <property type="evidence" value="ECO:0007669"/>
    <property type="project" value="TreeGrafter"/>
</dbReference>
<evidence type="ECO:0000256" key="10">
    <source>
        <dbReference type="ARBA" id="ARBA00022989"/>
    </source>
</evidence>
<dbReference type="InterPro" id="IPR000260">
    <property type="entry name" value="NADH4_N"/>
</dbReference>
<dbReference type="PANTHER" id="PTHR43507:SF20">
    <property type="entry name" value="NADH-UBIQUINONE OXIDOREDUCTASE CHAIN 4"/>
    <property type="match status" value="1"/>
</dbReference>
<dbReference type="GO" id="GO:0008137">
    <property type="term" value="F:NADH dehydrogenase (ubiquinone) activity"/>
    <property type="evidence" value="ECO:0007669"/>
    <property type="project" value="UniProtKB-UniRule"/>
</dbReference>
<dbReference type="EMBL" id="HM174252">
    <property type="protein sequence ID" value="ADI79381.1"/>
    <property type="molecule type" value="Genomic_DNA"/>
</dbReference>
<keyword evidence="5 16" id="KW-0813">Transport</keyword>
<evidence type="ECO:0000256" key="3">
    <source>
        <dbReference type="ARBA" id="ARBA00012944"/>
    </source>
</evidence>
<dbReference type="GO" id="GO:0042773">
    <property type="term" value="P:ATP synthesis coupled electron transport"/>
    <property type="evidence" value="ECO:0007669"/>
    <property type="project" value="InterPro"/>
</dbReference>
<dbReference type="GeneID" id="9829981"/>
<keyword evidence="7 16" id="KW-0812">Transmembrane</keyword>
<dbReference type="EC" id="7.1.1.2" evidence="3 16"/>
<evidence type="ECO:0000313" key="19">
    <source>
        <dbReference type="EMBL" id="ADI79381.1"/>
    </source>
</evidence>
<dbReference type="CTD" id="4538"/>
<comment type="similarity">
    <text evidence="2 16">Belongs to the complex I subunit 4 family.</text>
</comment>
<dbReference type="Pfam" id="PF01059">
    <property type="entry name" value="Oxidored_q5_N"/>
    <property type="match status" value="1"/>
</dbReference>
<feature type="transmembrane region" description="Helical" evidence="16">
    <location>
        <begin position="61"/>
        <end position="78"/>
    </location>
</feature>
<evidence type="ECO:0000256" key="16">
    <source>
        <dbReference type="RuleBase" id="RU003297"/>
    </source>
</evidence>
<evidence type="ECO:0000256" key="13">
    <source>
        <dbReference type="ARBA" id="ARBA00023128"/>
    </source>
</evidence>
<keyword evidence="13 16" id="KW-0496">Mitochondrion</keyword>
<evidence type="ECO:0000256" key="2">
    <source>
        <dbReference type="ARBA" id="ARBA00009025"/>
    </source>
</evidence>
<feature type="transmembrane region" description="Helical" evidence="16">
    <location>
        <begin position="190"/>
        <end position="212"/>
    </location>
</feature>
<comment type="function">
    <text evidence="16">Core subunit of the mitochondrial membrane respiratory chain NADH dehydrogenase (Complex I) which catalyzes electron transfer from NADH through the respiratory chain, using ubiquinone as an electron acceptor. Essential for the catalytic activity and assembly of complex I.</text>
</comment>
<dbReference type="GO" id="GO:0048039">
    <property type="term" value="F:ubiquinone binding"/>
    <property type="evidence" value="ECO:0007669"/>
    <property type="project" value="TreeGrafter"/>
</dbReference>
<feature type="transmembrane region" description="Helical" evidence="16">
    <location>
        <begin position="252"/>
        <end position="273"/>
    </location>
</feature>
<keyword evidence="12 16" id="KW-0830">Ubiquinone</keyword>
<keyword evidence="8" id="KW-1278">Translocase</keyword>
<dbReference type="InterPro" id="IPR003918">
    <property type="entry name" value="NADH_UbQ_OxRdtase"/>
</dbReference>
<sequence length="451" mass="50154">MLTGIVFSLVSLMIPLFWSYNWYFNLWGLSCSSLLSFSYLLSSGWQFDLYASGYGGDCLSQVLLVLCLWIFTLMFLVSQEITVHRNKDKYFSLLVLLLCLILVLVFSLMKALLFFFFFESSLMPTLLLILGWGYQPERLQAGMYMMMYTLLASMPLLVSLAWCSAFFNGSDMLVMMNSRLSFTYFGPTELAVILLLAAFLVKLPIFSIHLWLPKAHVEAPVAGSMVLAAILLKLGGYGIMRVYQYLNLPLCLSGYFVMSLAVWGGLLTSLVCYRQIDLKALIAYSSVGHMALVLVGIFSETTWGWTGAVVLMVAHGFCSSALFSLANYLYGGVQSRSLFLSKGCLTLMPTMTMWWFLFCVLNMAAPPSVNLLGEILIFIASLFMACGVVVVVGSMSFLAAVYSLYLYSCTQHGGSPKSLNPSVYMKPIGNISMVAHFIPANFLILKTSLLF</sequence>
<keyword evidence="14 16" id="KW-0472">Membrane</keyword>
<feature type="domain" description="NADH:quinone oxidoreductase/Mrp antiporter transmembrane" evidence="17">
    <location>
        <begin position="112"/>
        <end position="396"/>
    </location>
</feature>
<feature type="transmembrane region" description="Helical" evidence="16">
    <location>
        <begin position="375"/>
        <end position="407"/>
    </location>
</feature>
<evidence type="ECO:0000256" key="12">
    <source>
        <dbReference type="ARBA" id="ARBA00023075"/>
    </source>
</evidence>
<feature type="transmembrane region" description="Helical" evidence="16">
    <location>
        <begin position="146"/>
        <end position="170"/>
    </location>
</feature>
<evidence type="ECO:0000256" key="7">
    <source>
        <dbReference type="ARBA" id="ARBA00022692"/>
    </source>
</evidence>
<keyword evidence="11 16" id="KW-0520">NAD</keyword>
<evidence type="ECO:0000256" key="1">
    <source>
        <dbReference type="ARBA" id="ARBA00004225"/>
    </source>
</evidence>
<evidence type="ECO:0000259" key="18">
    <source>
        <dbReference type="Pfam" id="PF01059"/>
    </source>
</evidence>
<keyword evidence="9 16" id="KW-0249">Electron transport</keyword>
<evidence type="ECO:0000256" key="14">
    <source>
        <dbReference type="ARBA" id="ARBA00023136"/>
    </source>
</evidence>
<evidence type="ECO:0000256" key="11">
    <source>
        <dbReference type="ARBA" id="ARBA00023027"/>
    </source>
</evidence>
<proteinExistence type="inferred from homology"/>
<keyword evidence="10 16" id="KW-1133">Transmembrane helix</keyword>
<keyword evidence="6 16" id="KW-0679">Respiratory chain</keyword>
<feature type="transmembrane region" description="Helical" evidence="16">
    <location>
        <begin position="305"/>
        <end position="331"/>
    </location>
</feature>
<evidence type="ECO:0000256" key="4">
    <source>
        <dbReference type="ARBA" id="ARBA00021006"/>
    </source>
</evidence>
<comment type="subcellular location">
    <subcellularLocation>
        <location evidence="1 16">Mitochondrion membrane</location>
        <topology evidence="1 16">Multi-pass membrane protein</topology>
    </subcellularLocation>
</comment>